<evidence type="ECO:0000313" key="2">
    <source>
        <dbReference type="Proteomes" id="UP000663722"/>
    </source>
</evidence>
<sequence>MSADFYLLAPPWRSPSEWDEANRTIRDLIRLYRTELDHPVKLARDIQTGLESVFPILDELCAGTCLWCPDSCCLKAKVWFDFRDLLFLHLSGQEIPPAQLMRDLKEETCRYLGHKGCTLPRISRPWVCAWYICPPQMTRLRKKAGPVREKFNQTLQGIKDTRKKMEEAFIRVIS</sequence>
<organism evidence="1 2">
    <name type="scientific">Desulfonema magnum</name>
    <dbReference type="NCBI Taxonomy" id="45655"/>
    <lineage>
        <taxon>Bacteria</taxon>
        <taxon>Pseudomonadati</taxon>
        <taxon>Thermodesulfobacteriota</taxon>
        <taxon>Desulfobacteria</taxon>
        <taxon>Desulfobacterales</taxon>
        <taxon>Desulfococcaceae</taxon>
        <taxon>Desulfonema</taxon>
    </lineage>
</organism>
<dbReference type="AlphaFoldDB" id="A0A975BRN5"/>
<accession>A0A975BRN5</accession>
<reference evidence="1" key="1">
    <citation type="journal article" date="2021" name="Microb. Physiol.">
        <title>Proteogenomic Insights into the Physiology of Marine, Sulfate-Reducing, Filamentous Desulfonema limicola and Desulfonema magnum.</title>
        <authorList>
            <person name="Schnaars V."/>
            <person name="Wohlbrand L."/>
            <person name="Scheve S."/>
            <person name="Hinrichs C."/>
            <person name="Reinhardt R."/>
            <person name="Rabus R."/>
        </authorList>
    </citation>
    <scope>NUCLEOTIDE SEQUENCE</scope>
    <source>
        <strain evidence="1">4be13</strain>
    </source>
</reference>
<dbReference type="RefSeq" id="WP_207678497.1">
    <property type="nucleotide sequence ID" value="NZ_CP061800.1"/>
</dbReference>
<dbReference type="EMBL" id="CP061800">
    <property type="protein sequence ID" value="QTA90182.1"/>
    <property type="molecule type" value="Genomic_DNA"/>
</dbReference>
<name>A0A975BRN5_9BACT</name>
<dbReference type="Proteomes" id="UP000663722">
    <property type="component" value="Chromosome"/>
</dbReference>
<keyword evidence="2" id="KW-1185">Reference proteome</keyword>
<evidence type="ECO:0000313" key="1">
    <source>
        <dbReference type="EMBL" id="QTA90182.1"/>
    </source>
</evidence>
<gene>
    <name evidence="1" type="ORF">dnm_062430</name>
</gene>
<protein>
    <submittedName>
        <fullName evidence="1">Uncharacterized protein</fullName>
    </submittedName>
</protein>
<dbReference type="KEGG" id="dmm:dnm_062430"/>
<proteinExistence type="predicted"/>